<comment type="caution">
    <text evidence="3">The sequence shown here is derived from an EMBL/GenBank/DDBJ whole genome shotgun (WGS) entry which is preliminary data.</text>
</comment>
<dbReference type="GO" id="GO:0003700">
    <property type="term" value="F:DNA-binding transcription factor activity"/>
    <property type="evidence" value="ECO:0007669"/>
    <property type="project" value="InterPro"/>
</dbReference>
<name>A0A6A3CVA1_HIBSY</name>
<sequence length="115" mass="12360">MSCNKSAIAGSEETKKVYSEVLNLLRLNLPISLRTPQPGSPYKPRLQKAGYLSPTVATTSLEPSPTSSTSSVDNTELVVNSKSPIANVEMKFSSPNLVLKTMSPRIPGQTLKIIS</sequence>
<protein>
    <submittedName>
        <fullName evidence="3">Mitochondrial carrier protein MTM1-like isoform X2</fullName>
    </submittedName>
</protein>
<dbReference type="GO" id="GO:0010052">
    <property type="term" value="P:guard cell differentiation"/>
    <property type="evidence" value="ECO:0007669"/>
    <property type="project" value="InterPro"/>
</dbReference>
<dbReference type="GO" id="GO:0003677">
    <property type="term" value="F:DNA binding"/>
    <property type="evidence" value="ECO:0007669"/>
    <property type="project" value="UniProtKB-KW"/>
</dbReference>
<keyword evidence="1" id="KW-0238">DNA-binding</keyword>
<dbReference type="AlphaFoldDB" id="A0A6A3CVA1"/>
<accession>A0A6A3CVA1</accession>
<keyword evidence="4" id="KW-1185">Reference proteome</keyword>
<proteinExistence type="predicted"/>
<organism evidence="3 4">
    <name type="scientific">Hibiscus syriacus</name>
    <name type="common">Rose of Sharon</name>
    <dbReference type="NCBI Taxonomy" id="106335"/>
    <lineage>
        <taxon>Eukaryota</taxon>
        <taxon>Viridiplantae</taxon>
        <taxon>Streptophyta</taxon>
        <taxon>Embryophyta</taxon>
        <taxon>Tracheophyta</taxon>
        <taxon>Spermatophyta</taxon>
        <taxon>Magnoliopsida</taxon>
        <taxon>eudicotyledons</taxon>
        <taxon>Gunneridae</taxon>
        <taxon>Pentapetalae</taxon>
        <taxon>rosids</taxon>
        <taxon>malvids</taxon>
        <taxon>Malvales</taxon>
        <taxon>Malvaceae</taxon>
        <taxon>Malvoideae</taxon>
        <taxon>Hibiscus</taxon>
    </lineage>
</organism>
<dbReference type="GO" id="GO:0045893">
    <property type="term" value="P:positive regulation of DNA-templated transcription"/>
    <property type="evidence" value="ECO:0007669"/>
    <property type="project" value="TreeGrafter"/>
</dbReference>
<evidence type="ECO:0000313" key="3">
    <source>
        <dbReference type="EMBL" id="KAE8732457.1"/>
    </source>
</evidence>
<gene>
    <name evidence="3" type="ORF">F3Y22_tig00002058pilonHSYRG00008</name>
</gene>
<feature type="region of interest" description="Disordered" evidence="2">
    <location>
        <begin position="53"/>
        <end position="74"/>
    </location>
</feature>
<dbReference type="InterPro" id="IPR044283">
    <property type="entry name" value="FAMA/SPEECHLESS/MUTE-like"/>
</dbReference>
<dbReference type="GO" id="GO:0005634">
    <property type="term" value="C:nucleus"/>
    <property type="evidence" value="ECO:0007669"/>
    <property type="project" value="TreeGrafter"/>
</dbReference>
<evidence type="ECO:0000256" key="1">
    <source>
        <dbReference type="ARBA" id="ARBA00023125"/>
    </source>
</evidence>
<evidence type="ECO:0000256" key="2">
    <source>
        <dbReference type="SAM" id="MobiDB-lite"/>
    </source>
</evidence>
<evidence type="ECO:0000313" key="4">
    <source>
        <dbReference type="Proteomes" id="UP000436088"/>
    </source>
</evidence>
<dbReference type="EMBL" id="VEPZ02000156">
    <property type="protein sequence ID" value="KAE8732457.1"/>
    <property type="molecule type" value="Genomic_DNA"/>
</dbReference>
<dbReference type="PANTHER" id="PTHR46684:SF4">
    <property type="entry name" value="TRANSCRIPTION FACTOR SPEECHLESS"/>
    <property type="match status" value="1"/>
</dbReference>
<dbReference type="PANTHER" id="PTHR46684">
    <property type="entry name" value="TRANSCRIPTION FACTOR FAMA"/>
    <property type="match status" value="1"/>
</dbReference>
<dbReference type="Proteomes" id="UP000436088">
    <property type="component" value="Unassembled WGS sequence"/>
</dbReference>
<feature type="compositionally biased region" description="Low complexity" evidence="2">
    <location>
        <begin position="58"/>
        <end position="71"/>
    </location>
</feature>
<reference evidence="3" key="1">
    <citation type="submission" date="2019-09" db="EMBL/GenBank/DDBJ databases">
        <title>Draft genome information of white flower Hibiscus syriacus.</title>
        <authorList>
            <person name="Kim Y.-M."/>
        </authorList>
    </citation>
    <scope>NUCLEOTIDE SEQUENCE [LARGE SCALE GENOMIC DNA]</scope>
    <source>
        <strain evidence="3">YM2019G1</strain>
    </source>
</reference>